<dbReference type="GO" id="GO:0003723">
    <property type="term" value="F:RNA binding"/>
    <property type="evidence" value="ECO:0007669"/>
    <property type="project" value="InterPro"/>
</dbReference>
<evidence type="ECO:0000256" key="11">
    <source>
        <dbReference type="ARBA" id="ARBA00022759"/>
    </source>
</evidence>
<reference evidence="15" key="1">
    <citation type="submission" date="2018-05" db="EMBL/GenBank/DDBJ databases">
        <authorList>
            <person name="Lanie J.A."/>
            <person name="Ng W.-L."/>
            <person name="Kazmierczak K.M."/>
            <person name="Andrzejewski T.M."/>
            <person name="Davidsen T.M."/>
            <person name="Wayne K.J."/>
            <person name="Tettelin H."/>
            <person name="Glass J.I."/>
            <person name="Rusch D."/>
            <person name="Podicherti R."/>
            <person name="Tsui H.-C.T."/>
            <person name="Winkler M.E."/>
        </authorList>
    </citation>
    <scope>NUCLEOTIDE SEQUENCE</scope>
</reference>
<feature type="non-terminal residue" evidence="15">
    <location>
        <position position="1"/>
    </location>
</feature>
<sequence>VGRGSLFGPVIAAAAVVDPLRKTKGVNDSKKLTASQRCECFKLLVKDLDDWSIGIASATEIDRLNISEATRVAMLRAIEGLRKPPDYLLIDGHIELDVQIPQRSLVKGDARCLSIAAASVLAKVARDTLVAGYARRVQGYGLSRNMGYGTLEHRRALVDQGPSEFHRRSFHVKGKLPFTETDV</sequence>
<organism evidence="15">
    <name type="scientific">marine metagenome</name>
    <dbReference type="NCBI Taxonomy" id="408172"/>
    <lineage>
        <taxon>unclassified sequences</taxon>
        <taxon>metagenomes</taxon>
        <taxon>ecological metagenomes</taxon>
    </lineage>
</organism>
<keyword evidence="13" id="KW-0464">Manganese</keyword>
<dbReference type="GO" id="GO:0032299">
    <property type="term" value="C:ribonuclease H2 complex"/>
    <property type="evidence" value="ECO:0007669"/>
    <property type="project" value="TreeGrafter"/>
</dbReference>
<evidence type="ECO:0000256" key="3">
    <source>
        <dbReference type="ARBA" id="ARBA00001946"/>
    </source>
</evidence>
<dbReference type="GO" id="GO:0005737">
    <property type="term" value="C:cytoplasm"/>
    <property type="evidence" value="ECO:0007669"/>
    <property type="project" value="UniProtKB-SubCell"/>
</dbReference>
<dbReference type="EC" id="3.1.26.4" evidence="6"/>
<evidence type="ECO:0000256" key="13">
    <source>
        <dbReference type="ARBA" id="ARBA00023211"/>
    </source>
</evidence>
<evidence type="ECO:0000256" key="7">
    <source>
        <dbReference type="ARBA" id="ARBA00019179"/>
    </source>
</evidence>
<feature type="domain" description="RNase H type-2" evidence="14">
    <location>
        <begin position="1"/>
        <end position="182"/>
    </location>
</feature>
<evidence type="ECO:0000256" key="1">
    <source>
        <dbReference type="ARBA" id="ARBA00000077"/>
    </source>
</evidence>
<keyword evidence="12" id="KW-0378">Hydrolase</keyword>
<dbReference type="PROSITE" id="PS51975">
    <property type="entry name" value="RNASE_H_2"/>
    <property type="match status" value="1"/>
</dbReference>
<dbReference type="GO" id="GO:0004523">
    <property type="term" value="F:RNA-DNA hybrid ribonuclease activity"/>
    <property type="evidence" value="ECO:0007669"/>
    <property type="project" value="UniProtKB-EC"/>
</dbReference>
<dbReference type="PANTHER" id="PTHR10954">
    <property type="entry name" value="RIBONUCLEASE H2 SUBUNIT A"/>
    <property type="match status" value="1"/>
</dbReference>
<dbReference type="GO" id="GO:0043137">
    <property type="term" value="P:DNA replication, removal of RNA primer"/>
    <property type="evidence" value="ECO:0007669"/>
    <property type="project" value="TreeGrafter"/>
</dbReference>
<dbReference type="NCBIfam" id="NF000595">
    <property type="entry name" value="PRK00015.1-3"/>
    <property type="match status" value="1"/>
</dbReference>
<dbReference type="InterPro" id="IPR001352">
    <property type="entry name" value="RNase_HII/HIII"/>
</dbReference>
<dbReference type="Gene3D" id="3.30.420.10">
    <property type="entry name" value="Ribonuclease H-like superfamily/Ribonuclease H"/>
    <property type="match status" value="1"/>
</dbReference>
<dbReference type="SUPFAM" id="SSF53098">
    <property type="entry name" value="Ribonuclease H-like"/>
    <property type="match status" value="1"/>
</dbReference>
<protein>
    <recommendedName>
        <fullName evidence="7">Ribonuclease HII</fullName>
        <ecNumber evidence="6">3.1.26.4</ecNumber>
    </recommendedName>
</protein>
<keyword evidence="8" id="KW-0963">Cytoplasm</keyword>
<evidence type="ECO:0000256" key="2">
    <source>
        <dbReference type="ARBA" id="ARBA00001936"/>
    </source>
</evidence>
<dbReference type="AlphaFoldDB" id="A0A381ZN40"/>
<evidence type="ECO:0000256" key="6">
    <source>
        <dbReference type="ARBA" id="ARBA00012180"/>
    </source>
</evidence>
<evidence type="ECO:0000256" key="4">
    <source>
        <dbReference type="ARBA" id="ARBA00004496"/>
    </source>
</evidence>
<dbReference type="GO" id="GO:0046872">
    <property type="term" value="F:metal ion binding"/>
    <property type="evidence" value="ECO:0007669"/>
    <property type="project" value="UniProtKB-KW"/>
</dbReference>
<proteinExistence type="inferred from homology"/>
<dbReference type="CDD" id="cd07182">
    <property type="entry name" value="RNase_HII_bacteria_HII_like"/>
    <property type="match status" value="1"/>
</dbReference>
<keyword evidence="11" id="KW-0255">Endonuclease</keyword>
<evidence type="ECO:0000256" key="8">
    <source>
        <dbReference type="ARBA" id="ARBA00022490"/>
    </source>
</evidence>
<dbReference type="InterPro" id="IPR024567">
    <property type="entry name" value="RNase_HII/HIII_dom"/>
</dbReference>
<dbReference type="InterPro" id="IPR036397">
    <property type="entry name" value="RNaseH_sf"/>
</dbReference>
<keyword evidence="10" id="KW-0479">Metal-binding</keyword>
<comment type="similarity">
    <text evidence="5">Belongs to the RNase HII family.</text>
</comment>
<dbReference type="EMBL" id="UINC01021979">
    <property type="protein sequence ID" value="SVA90670.1"/>
    <property type="molecule type" value="Genomic_DNA"/>
</dbReference>
<evidence type="ECO:0000313" key="15">
    <source>
        <dbReference type="EMBL" id="SVA90670.1"/>
    </source>
</evidence>
<accession>A0A381ZN40</accession>
<evidence type="ECO:0000256" key="5">
    <source>
        <dbReference type="ARBA" id="ARBA00007383"/>
    </source>
</evidence>
<comment type="cofactor">
    <cofactor evidence="2">
        <name>Mn(2+)</name>
        <dbReference type="ChEBI" id="CHEBI:29035"/>
    </cofactor>
</comment>
<gene>
    <name evidence="15" type="ORF">METZ01_LOCUS143524</name>
</gene>
<comment type="subcellular location">
    <subcellularLocation>
        <location evidence="4">Cytoplasm</location>
    </subcellularLocation>
</comment>
<dbReference type="GO" id="GO:0006298">
    <property type="term" value="P:mismatch repair"/>
    <property type="evidence" value="ECO:0007669"/>
    <property type="project" value="TreeGrafter"/>
</dbReference>
<comment type="cofactor">
    <cofactor evidence="3">
        <name>Mg(2+)</name>
        <dbReference type="ChEBI" id="CHEBI:18420"/>
    </cofactor>
</comment>
<dbReference type="Pfam" id="PF01351">
    <property type="entry name" value="RNase_HII"/>
    <property type="match status" value="1"/>
</dbReference>
<keyword evidence="9" id="KW-0540">Nuclease</keyword>
<dbReference type="PANTHER" id="PTHR10954:SF18">
    <property type="entry name" value="RIBONUCLEASE HII"/>
    <property type="match status" value="1"/>
</dbReference>
<dbReference type="InterPro" id="IPR012337">
    <property type="entry name" value="RNaseH-like_sf"/>
</dbReference>
<dbReference type="InterPro" id="IPR022898">
    <property type="entry name" value="RNase_HII"/>
</dbReference>
<evidence type="ECO:0000256" key="10">
    <source>
        <dbReference type="ARBA" id="ARBA00022723"/>
    </source>
</evidence>
<evidence type="ECO:0000259" key="14">
    <source>
        <dbReference type="PROSITE" id="PS51975"/>
    </source>
</evidence>
<name>A0A381ZN40_9ZZZZ</name>
<comment type="catalytic activity">
    <reaction evidence="1">
        <text>Endonucleolytic cleavage to 5'-phosphomonoester.</text>
        <dbReference type="EC" id="3.1.26.4"/>
    </reaction>
</comment>
<evidence type="ECO:0000256" key="9">
    <source>
        <dbReference type="ARBA" id="ARBA00022722"/>
    </source>
</evidence>
<evidence type="ECO:0000256" key="12">
    <source>
        <dbReference type="ARBA" id="ARBA00022801"/>
    </source>
</evidence>